<dbReference type="FunFam" id="3.30.70.580:FF:000009">
    <property type="entry name" value="Pseudouridine synthase"/>
    <property type="match status" value="1"/>
</dbReference>
<dbReference type="Pfam" id="PF00849">
    <property type="entry name" value="PseudoU_synth_2"/>
    <property type="match status" value="1"/>
</dbReference>
<dbReference type="GO" id="GO:0160139">
    <property type="term" value="F:23S rRNA pseudouridine(2605) synthase activity"/>
    <property type="evidence" value="ECO:0007669"/>
    <property type="project" value="UniProtKB-EC"/>
</dbReference>
<dbReference type="NCBIfam" id="NF007976">
    <property type="entry name" value="PRK10700.1"/>
    <property type="match status" value="1"/>
</dbReference>
<dbReference type="KEGG" id="cmik:PMARG_ME00135"/>
<comment type="function">
    <text evidence="7">Responsible for synthesis of pseudouridine from uracil-2605 in 23S ribosomal RNA.</text>
</comment>
<organism evidence="11 12">
    <name type="scientific">Candidatus Mikella endobia</name>
    <dbReference type="NCBI Taxonomy" id="1778264"/>
    <lineage>
        <taxon>Bacteria</taxon>
        <taxon>Pseudomonadati</taxon>
        <taxon>Pseudomonadota</taxon>
        <taxon>Gammaproteobacteria</taxon>
        <taxon>Enterobacterales</taxon>
        <taxon>Enterobacteriaceae</taxon>
        <taxon>Candidatus Mikella</taxon>
    </lineage>
</organism>
<evidence type="ECO:0000256" key="8">
    <source>
        <dbReference type="PROSITE-ProRule" id="PRU00182"/>
    </source>
</evidence>
<dbReference type="CDD" id="cd00165">
    <property type="entry name" value="S4"/>
    <property type="match status" value="1"/>
</dbReference>
<dbReference type="PROSITE" id="PS50889">
    <property type="entry name" value="S4"/>
    <property type="match status" value="1"/>
</dbReference>
<dbReference type="Gene3D" id="3.30.70.1560">
    <property type="entry name" value="Alpha-L RNA-binding motif"/>
    <property type="match status" value="1"/>
</dbReference>
<dbReference type="SUPFAM" id="SSF55120">
    <property type="entry name" value="Pseudouridine synthase"/>
    <property type="match status" value="1"/>
</dbReference>
<keyword evidence="12" id="KW-1185">Reference proteome</keyword>
<dbReference type="RefSeq" id="WP_067569214.1">
    <property type="nucleotide sequence ID" value="NZ_LN999831.1"/>
</dbReference>
<dbReference type="Gene3D" id="3.30.70.580">
    <property type="entry name" value="Pseudouridine synthase I, catalytic domain, N-terminal subdomain"/>
    <property type="match status" value="1"/>
</dbReference>
<dbReference type="NCBIfam" id="TIGR00093">
    <property type="entry name" value="pseudouridine synthase"/>
    <property type="match status" value="1"/>
</dbReference>
<protein>
    <recommendedName>
        <fullName evidence="9">Pseudouridine synthase</fullName>
        <ecNumber evidence="9">5.4.99.-</ecNumber>
    </recommendedName>
</protein>
<comment type="subunit">
    <text evidence="2">Monomer.</text>
</comment>
<keyword evidence="3" id="KW-0698">rRNA processing</keyword>
<keyword evidence="4 8" id="KW-0694">RNA-binding</keyword>
<reference evidence="12" key="1">
    <citation type="submission" date="2016-01" db="EMBL/GenBank/DDBJ databases">
        <authorList>
            <person name="Husnik F."/>
        </authorList>
    </citation>
    <scope>NUCLEOTIDE SEQUENCE [LARGE SCALE GENOMIC DNA]</scope>
</reference>
<gene>
    <name evidence="11" type="primary">rluB</name>
    <name evidence="11" type="ORF">PMARG_ME00135</name>
</gene>
<evidence type="ECO:0000256" key="1">
    <source>
        <dbReference type="ARBA" id="ARBA00008348"/>
    </source>
</evidence>
<dbReference type="GO" id="GO:0005829">
    <property type="term" value="C:cytosol"/>
    <property type="evidence" value="ECO:0007669"/>
    <property type="project" value="UniProtKB-ARBA"/>
</dbReference>
<dbReference type="SMART" id="SM00363">
    <property type="entry name" value="S4"/>
    <property type="match status" value="1"/>
</dbReference>
<evidence type="ECO:0000256" key="7">
    <source>
        <dbReference type="ARBA" id="ARBA00037383"/>
    </source>
</evidence>
<dbReference type="SUPFAM" id="SSF55174">
    <property type="entry name" value="Alpha-L RNA-binding motif"/>
    <property type="match status" value="1"/>
</dbReference>
<comment type="similarity">
    <text evidence="1 9">Belongs to the pseudouridine synthase RsuA family.</text>
</comment>
<evidence type="ECO:0000256" key="2">
    <source>
        <dbReference type="ARBA" id="ARBA00011245"/>
    </source>
</evidence>
<dbReference type="InterPro" id="IPR050343">
    <property type="entry name" value="RsuA_PseudoU_synthase"/>
</dbReference>
<feature type="domain" description="RNA-binding S4" evidence="10">
    <location>
        <begin position="3"/>
        <end position="74"/>
    </location>
</feature>
<comment type="catalytic activity">
    <reaction evidence="6">
        <text>uridine(2605) in 23S rRNA = pseudouridine(2605) in 23S rRNA</text>
        <dbReference type="Rhea" id="RHEA:42520"/>
        <dbReference type="Rhea" id="RHEA-COMP:10095"/>
        <dbReference type="Rhea" id="RHEA-COMP:10096"/>
        <dbReference type="ChEBI" id="CHEBI:65314"/>
        <dbReference type="ChEBI" id="CHEBI:65315"/>
        <dbReference type="EC" id="5.4.99.22"/>
    </reaction>
</comment>
<dbReference type="STRING" id="1778264.PMARG_ME00135"/>
<keyword evidence="5 9" id="KW-0413">Isomerase</keyword>
<proteinExistence type="inferred from homology"/>
<evidence type="ECO:0000256" key="4">
    <source>
        <dbReference type="ARBA" id="ARBA00022884"/>
    </source>
</evidence>
<dbReference type="OrthoDB" id="9807213at2"/>
<accession>A0A143WPX1</accession>
<evidence type="ECO:0000313" key="12">
    <source>
        <dbReference type="Proteomes" id="UP000095697"/>
    </source>
</evidence>
<dbReference type="GO" id="GO:0003723">
    <property type="term" value="F:RNA binding"/>
    <property type="evidence" value="ECO:0007669"/>
    <property type="project" value="UniProtKB-KW"/>
</dbReference>
<evidence type="ECO:0000256" key="5">
    <source>
        <dbReference type="ARBA" id="ARBA00023235"/>
    </source>
</evidence>
<dbReference type="PANTHER" id="PTHR47683:SF3">
    <property type="entry name" value="RIBOSOMAL LARGE SUBUNIT PSEUDOURIDINE SYNTHASE B"/>
    <property type="match status" value="1"/>
</dbReference>
<dbReference type="PATRIC" id="fig|1778264.3.peg.124"/>
<dbReference type="AlphaFoldDB" id="A0A143WPX1"/>
<dbReference type="InterPro" id="IPR042092">
    <property type="entry name" value="PsdUridine_s_RsuA/RluB/E/F_cat"/>
</dbReference>
<dbReference type="Gene3D" id="3.10.290.10">
    <property type="entry name" value="RNA-binding S4 domain"/>
    <property type="match status" value="1"/>
</dbReference>
<dbReference type="CDD" id="cd02556">
    <property type="entry name" value="PseudoU_synth_RluB"/>
    <property type="match status" value="1"/>
</dbReference>
<evidence type="ECO:0000313" key="11">
    <source>
        <dbReference type="EMBL" id="CUX95784.1"/>
    </source>
</evidence>
<dbReference type="InterPro" id="IPR020103">
    <property type="entry name" value="PsdUridine_synth_cat_dom_sf"/>
</dbReference>
<evidence type="ECO:0000256" key="9">
    <source>
        <dbReference type="RuleBase" id="RU003887"/>
    </source>
</evidence>
<dbReference type="FunFam" id="3.30.70.1560:FF:000001">
    <property type="entry name" value="Pseudouridine synthase"/>
    <property type="match status" value="1"/>
</dbReference>
<evidence type="ECO:0000256" key="3">
    <source>
        <dbReference type="ARBA" id="ARBA00022552"/>
    </source>
</evidence>
<dbReference type="InterPro" id="IPR006145">
    <property type="entry name" value="PsdUridine_synth_RsuA/RluA"/>
</dbReference>
<dbReference type="PROSITE" id="PS01149">
    <property type="entry name" value="PSI_RSU"/>
    <property type="match status" value="1"/>
</dbReference>
<sequence>MNEKLQKVLARFGYGSRRNIEKIIKQRRINVNGQIANLGDRIEINNFTKISIDNKIITTSLTKKIVCRVICYYKSEGEICTSYDPYGRKNIFNKLPNINNARWINIGRLDLNTSGLLLFTNDGELANRLMHPSFQIEREYTVCILGNLNKEKKRHLISGVQLKDGKAAFKKVIFQKSYGLNKWYNVIITEGRNHEVRRIWAALGIKINKLIRVRYGNITLPKNLSIGNWIELSFKQINYLRKKVKLSIV</sequence>
<dbReference type="FunFam" id="3.10.290.10:FF:000003">
    <property type="entry name" value="Pseudouridine synthase"/>
    <property type="match status" value="1"/>
</dbReference>
<dbReference type="PANTHER" id="PTHR47683">
    <property type="entry name" value="PSEUDOURIDINE SYNTHASE FAMILY PROTEIN-RELATED"/>
    <property type="match status" value="1"/>
</dbReference>
<dbReference type="Proteomes" id="UP000095697">
    <property type="component" value="Chromosome I"/>
</dbReference>
<dbReference type="EMBL" id="LN999831">
    <property type="protein sequence ID" value="CUX95784.1"/>
    <property type="molecule type" value="Genomic_DNA"/>
</dbReference>
<name>A0A143WPX1_9ENTR</name>
<dbReference type="InterPro" id="IPR018496">
    <property type="entry name" value="PsdUridine_synth_RsuA/RluB_CS"/>
</dbReference>
<dbReference type="InterPro" id="IPR000748">
    <property type="entry name" value="PsdUridine_synth_RsuA/RluB/E/F"/>
</dbReference>
<evidence type="ECO:0000259" key="10">
    <source>
        <dbReference type="SMART" id="SM00363"/>
    </source>
</evidence>
<dbReference type="Pfam" id="PF01479">
    <property type="entry name" value="S4"/>
    <property type="match status" value="1"/>
</dbReference>
<dbReference type="InterPro" id="IPR020094">
    <property type="entry name" value="TruA/RsuA/RluB/E/F_N"/>
</dbReference>
<dbReference type="EC" id="5.4.99.-" evidence="9"/>
<dbReference type="InterPro" id="IPR036986">
    <property type="entry name" value="S4_RNA-bd_sf"/>
</dbReference>
<evidence type="ECO:0000256" key="6">
    <source>
        <dbReference type="ARBA" id="ARBA00036944"/>
    </source>
</evidence>
<dbReference type="GO" id="GO:0000455">
    <property type="term" value="P:enzyme-directed rRNA pseudouridine synthesis"/>
    <property type="evidence" value="ECO:0007669"/>
    <property type="project" value="UniProtKB-ARBA"/>
</dbReference>
<dbReference type="InterPro" id="IPR002942">
    <property type="entry name" value="S4_RNA-bd"/>
</dbReference>